<evidence type="ECO:0000313" key="7">
    <source>
        <dbReference type="WBParaSite" id="L893_g935.t1"/>
    </source>
</evidence>
<feature type="transmembrane region" description="Helical" evidence="5">
    <location>
        <begin position="35"/>
        <end position="54"/>
    </location>
</feature>
<dbReference type="GO" id="GO:0012505">
    <property type="term" value="C:endomembrane system"/>
    <property type="evidence" value="ECO:0007669"/>
    <property type="project" value="UniProtKB-SubCell"/>
</dbReference>
<keyword evidence="4 5" id="KW-0472">Membrane</keyword>
<feature type="transmembrane region" description="Helical" evidence="5">
    <location>
        <begin position="143"/>
        <end position="163"/>
    </location>
</feature>
<evidence type="ECO:0000256" key="2">
    <source>
        <dbReference type="ARBA" id="ARBA00022692"/>
    </source>
</evidence>
<evidence type="ECO:0000256" key="1">
    <source>
        <dbReference type="ARBA" id="ARBA00004127"/>
    </source>
</evidence>
<dbReference type="PANTHER" id="PTHR12479:SF10">
    <property type="entry name" value="LYSOSOMAL-ASSOCIATED TRANSMEMBRANE PROTEIN"/>
    <property type="match status" value="1"/>
</dbReference>
<evidence type="ECO:0000313" key="6">
    <source>
        <dbReference type="Proteomes" id="UP000095287"/>
    </source>
</evidence>
<evidence type="ECO:0000256" key="3">
    <source>
        <dbReference type="ARBA" id="ARBA00022989"/>
    </source>
</evidence>
<dbReference type="AlphaFoldDB" id="A0A1I8AVK0"/>
<organism evidence="6 7">
    <name type="scientific">Steinernema glaseri</name>
    <dbReference type="NCBI Taxonomy" id="37863"/>
    <lineage>
        <taxon>Eukaryota</taxon>
        <taxon>Metazoa</taxon>
        <taxon>Ecdysozoa</taxon>
        <taxon>Nematoda</taxon>
        <taxon>Chromadorea</taxon>
        <taxon>Rhabditida</taxon>
        <taxon>Tylenchina</taxon>
        <taxon>Panagrolaimomorpha</taxon>
        <taxon>Strongyloidoidea</taxon>
        <taxon>Steinernematidae</taxon>
        <taxon>Steinernema</taxon>
    </lineage>
</organism>
<keyword evidence="3 5" id="KW-1133">Transmembrane helix</keyword>
<evidence type="ECO:0000256" key="5">
    <source>
        <dbReference type="SAM" id="Phobius"/>
    </source>
</evidence>
<feature type="transmembrane region" description="Helical" evidence="5">
    <location>
        <begin position="61"/>
        <end position="83"/>
    </location>
</feature>
<sequence>MFFSDAEDYGNRRQTEYFPENRCFCALVHVRTGTIIIGLVSAILAGGGFVLYIVTQPSAVAWVTLAYDVYIAVACACLLLGIYKNSASLLVPYIIGQFLLMVHMGVAIVALVVAEIGTELFIDHFYPDDKSGAHRKESEVFRCFFAVAIVILSCSLVVVYYLYTVVRNCYLYLRSRSTERIRLYSYSAMA</sequence>
<reference evidence="7" key="1">
    <citation type="submission" date="2016-11" db="UniProtKB">
        <authorList>
            <consortium name="WormBaseParasite"/>
        </authorList>
    </citation>
    <scope>IDENTIFICATION</scope>
</reference>
<proteinExistence type="predicted"/>
<name>A0A1I8AVK0_9BILA</name>
<dbReference type="WBParaSite" id="L893_g935.t1">
    <property type="protein sequence ID" value="L893_g935.t1"/>
    <property type="gene ID" value="L893_g935"/>
</dbReference>
<dbReference type="GO" id="GO:0005765">
    <property type="term" value="C:lysosomal membrane"/>
    <property type="evidence" value="ECO:0007669"/>
    <property type="project" value="TreeGrafter"/>
</dbReference>
<dbReference type="InterPro" id="IPR051115">
    <property type="entry name" value="LAPTM_transporter"/>
</dbReference>
<dbReference type="PANTHER" id="PTHR12479">
    <property type="entry name" value="LYSOSOMAL-ASSOCIATED TRANSMEMBRANE PROTEIN"/>
    <property type="match status" value="1"/>
</dbReference>
<accession>A0A1I8AVK0</accession>
<dbReference type="Proteomes" id="UP000095287">
    <property type="component" value="Unplaced"/>
</dbReference>
<feature type="transmembrane region" description="Helical" evidence="5">
    <location>
        <begin position="95"/>
        <end position="122"/>
    </location>
</feature>
<protein>
    <submittedName>
        <fullName evidence="7">MARVEL domain-containing protein</fullName>
    </submittedName>
</protein>
<keyword evidence="6" id="KW-1185">Reference proteome</keyword>
<evidence type="ECO:0000256" key="4">
    <source>
        <dbReference type="ARBA" id="ARBA00023136"/>
    </source>
</evidence>
<comment type="subcellular location">
    <subcellularLocation>
        <location evidence="1">Endomembrane system</location>
        <topology evidence="1">Multi-pass membrane protein</topology>
    </subcellularLocation>
</comment>
<keyword evidence="2 5" id="KW-0812">Transmembrane</keyword>